<gene>
    <name evidence="3" type="ORF">ACFSCW_06370</name>
</gene>
<name>A0ABW4I0M1_9SPHN</name>
<dbReference type="InterPro" id="IPR029058">
    <property type="entry name" value="AB_hydrolase_fold"/>
</dbReference>
<sequence length="214" mass="23417">MLEGRLARRLNARGMLVDCRVAPEHAFPAGLDDCCAAYEWLLAEGTAPKSIITGDSAGGGLALSTVVRMRDCGVETPAAIVLISPVTDLTYSGQSRRDNDWIDPTLPNDDGNFMGELYLGGVPHDHPLASPLFADLSRLPPTLLQVGSTEVLLDDSLRVAAKIRTQGGECECEVWHDMLHDWPLFAMLRESRRALRRIVQFVDRVTRKLPAIAA</sequence>
<dbReference type="PANTHER" id="PTHR48081:SF8">
    <property type="entry name" value="ALPHA_BETA HYDROLASE FOLD-3 DOMAIN-CONTAINING PROTEIN-RELATED"/>
    <property type="match status" value="1"/>
</dbReference>
<organism evidence="3 4">
    <name type="scientific">Sphingomonas tabacisoli</name>
    <dbReference type="NCBI Taxonomy" id="2249466"/>
    <lineage>
        <taxon>Bacteria</taxon>
        <taxon>Pseudomonadati</taxon>
        <taxon>Pseudomonadota</taxon>
        <taxon>Alphaproteobacteria</taxon>
        <taxon>Sphingomonadales</taxon>
        <taxon>Sphingomonadaceae</taxon>
        <taxon>Sphingomonas</taxon>
    </lineage>
</organism>
<keyword evidence="1 3" id="KW-0378">Hydrolase</keyword>
<proteinExistence type="predicted"/>
<dbReference type="Gene3D" id="3.40.50.1820">
    <property type="entry name" value="alpha/beta hydrolase"/>
    <property type="match status" value="1"/>
</dbReference>
<feature type="domain" description="Alpha/beta hydrolase fold-3" evidence="2">
    <location>
        <begin position="5"/>
        <end position="182"/>
    </location>
</feature>
<evidence type="ECO:0000313" key="4">
    <source>
        <dbReference type="Proteomes" id="UP001597115"/>
    </source>
</evidence>
<dbReference type="EMBL" id="JBHUDY010000001">
    <property type="protein sequence ID" value="MFD1611423.1"/>
    <property type="molecule type" value="Genomic_DNA"/>
</dbReference>
<dbReference type="Proteomes" id="UP001597115">
    <property type="component" value="Unassembled WGS sequence"/>
</dbReference>
<dbReference type="Pfam" id="PF07859">
    <property type="entry name" value="Abhydrolase_3"/>
    <property type="match status" value="1"/>
</dbReference>
<protein>
    <submittedName>
        <fullName evidence="3">Alpha/beta hydrolase</fullName>
    </submittedName>
</protein>
<accession>A0ABW4I0M1</accession>
<reference evidence="4" key="1">
    <citation type="journal article" date="2019" name="Int. J. Syst. Evol. Microbiol.">
        <title>The Global Catalogue of Microorganisms (GCM) 10K type strain sequencing project: providing services to taxonomists for standard genome sequencing and annotation.</title>
        <authorList>
            <consortium name="The Broad Institute Genomics Platform"/>
            <consortium name="The Broad Institute Genome Sequencing Center for Infectious Disease"/>
            <person name="Wu L."/>
            <person name="Ma J."/>
        </authorList>
    </citation>
    <scope>NUCLEOTIDE SEQUENCE [LARGE SCALE GENOMIC DNA]</scope>
    <source>
        <strain evidence="4">CGMCC 1.16275</strain>
    </source>
</reference>
<dbReference type="SUPFAM" id="SSF53474">
    <property type="entry name" value="alpha/beta-Hydrolases"/>
    <property type="match status" value="1"/>
</dbReference>
<evidence type="ECO:0000259" key="2">
    <source>
        <dbReference type="Pfam" id="PF07859"/>
    </source>
</evidence>
<comment type="caution">
    <text evidence="3">The sequence shown here is derived from an EMBL/GenBank/DDBJ whole genome shotgun (WGS) entry which is preliminary data.</text>
</comment>
<keyword evidence="4" id="KW-1185">Reference proteome</keyword>
<dbReference type="GO" id="GO:0016787">
    <property type="term" value="F:hydrolase activity"/>
    <property type="evidence" value="ECO:0007669"/>
    <property type="project" value="UniProtKB-KW"/>
</dbReference>
<dbReference type="InterPro" id="IPR013094">
    <property type="entry name" value="AB_hydrolase_3"/>
</dbReference>
<dbReference type="RefSeq" id="WP_380890038.1">
    <property type="nucleotide sequence ID" value="NZ_JBHUDY010000001.1"/>
</dbReference>
<evidence type="ECO:0000256" key="1">
    <source>
        <dbReference type="ARBA" id="ARBA00022801"/>
    </source>
</evidence>
<evidence type="ECO:0000313" key="3">
    <source>
        <dbReference type="EMBL" id="MFD1611423.1"/>
    </source>
</evidence>
<dbReference type="InterPro" id="IPR050300">
    <property type="entry name" value="GDXG_lipolytic_enzyme"/>
</dbReference>
<dbReference type="PANTHER" id="PTHR48081">
    <property type="entry name" value="AB HYDROLASE SUPERFAMILY PROTEIN C4A8.06C"/>
    <property type="match status" value="1"/>
</dbReference>